<dbReference type="PANTHER" id="PTHR30483:SF38">
    <property type="entry name" value="BLR7848 PROTEIN"/>
    <property type="match status" value="1"/>
</dbReference>
<accession>A0A2M7T5A8</accession>
<evidence type="ECO:0000256" key="3">
    <source>
        <dbReference type="SAM" id="SignalP"/>
    </source>
</evidence>
<name>A0A2M7T5A8_9ACTN</name>
<dbReference type="EMBL" id="PFNG01000251">
    <property type="protein sequence ID" value="PIZ35170.1"/>
    <property type="molecule type" value="Genomic_DNA"/>
</dbReference>
<organism evidence="5 6">
    <name type="scientific">Candidatus Aquicultor secundus</name>
    <dbReference type="NCBI Taxonomy" id="1973895"/>
    <lineage>
        <taxon>Bacteria</taxon>
        <taxon>Bacillati</taxon>
        <taxon>Actinomycetota</taxon>
        <taxon>Candidatus Aquicultoria</taxon>
        <taxon>Candidatus Aquicultorales</taxon>
        <taxon>Candidatus Aquicultoraceae</taxon>
        <taxon>Candidatus Aquicultor</taxon>
    </lineage>
</organism>
<evidence type="ECO:0000256" key="2">
    <source>
        <dbReference type="ARBA" id="ARBA00022729"/>
    </source>
</evidence>
<feature type="signal peptide" evidence="3">
    <location>
        <begin position="1"/>
        <end position="27"/>
    </location>
</feature>
<dbReference type="InterPro" id="IPR028082">
    <property type="entry name" value="Peripla_BP_I"/>
</dbReference>
<feature type="domain" description="Leucine-binding protein" evidence="4">
    <location>
        <begin position="52"/>
        <end position="396"/>
    </location>
</feature>
<dbReference type="Pfam" id="PF13458">
    <property type="entry name" value="Peripla_BP_6"/>
    <property type="match status" value="1"/>
</dbReference>
<dbReference type="Gene3D" id="3.40.50.2300">
    <property type="match status" value="2"/>
</dbReference>
<proteinExistence type="inferred from homology"/>
<evidence type="ECO:0000313" key="6">
    <source>
        <dbReference type="Proteomes" id="UP000230956"/>
    </source>
</evidence>
<dbReference type="PROSITE" id="PS51257">
    <property type="entry name" value="PROKAR_LIPOPROTEIN"/>
    <property type="match status" value="1"/>
</dbReference>
<dbReference type="AlphaFoldDB" id="A0A2M7T5A8"/>
<dbReference type="SUPFAM" id="SSF53822">
    <property type="entry name" value="Periplasmic binding protein-like I"/>
    <property type="match status" value="1"/>
</dbReference>
<protein>
    <submittedName>
        <fullName evidence="5">ABC transporter substrate-binding protein</fullName>
    </submittedName>
</protein>
<feature type="chain" id="PRO_5014611132" evidence="3">
    <location>
        <begin position="28"/>
        <end position="402"/>
    </location>
</feature>
<dbReference type="CDD" id="cd06333">
    <property type="entry name" value="PBP1_ABC_RPA1789-like"/>
    <property type="match status" value="1"/>
</dbReference>
<reference evidence="6" key="1">
    <citation type="submission" date="2017-09" db="EMBL/GenBank/DDBJ databases">
        <title>Depth-based differentiation of microbial function through sediment-hosted aquifers and enrichment of novel symbionts in the deep terrestrial subsurface.</title>
        <authorList>
            <person name="Probst A.J."/>
            <person name="Ladd B."/>
            <person name="Jarett J.K."/>
            <person name="Geller-Mcgrath D.E."/>
            <person name="Sieber C.M.K."/>
            <person name="Emerson J.B."/>
            <person name="Anantharaman K."/>
            <person name="Thomas B.C."/>
            <person name="Malmstrom R."/>
            <person name="Stieglmeier M."/>
            <person name="Klingl A."/>
            <person name="Woyke T."/>
            <person name="Ryan C.M."/>
            <person name="Banfield J.F."/>
        </authorList>
    </citation>
    <scope>NUCLEOTIDE SEQUENCE [LARGE SCALE GENOMIC DNA]</scope>
</reference>
<gene>
    <name evidence="5" type="ORF">COY37_10830</name>
</gene>
<comment type="similarity">
    <text evidence="1">Belongs to the leucine-binding protein family.</text>
</comment>
<evidence type="ECO:0000256" key="1">
    <source>
        <dbReference type="ARBA" id="ARBA00010062"/>
    </source>
</evidence>
<evidence type="ECO:0000259" key="4">
    <source>
        <dbReference type="Pfam" id="PF13458"/>
    </source>
</evidence>
<keyword evidence="2 3" id="KW-0732">Signal</keyword>
<comment type="caution">
    <text evidence="5">The sequence shown here is derived from an EMBL/GenBank/DDBJ whole genome shotgun (WGS) entry which is preliminary data.</text>
</comment>
<evidence type="ECO:0000313" key="5">
    <source>
        <dbReference type="EMBL" id="PIZ35170.1"/>
    </source>
</evidence>
<dbReference type="InterPro" id="IPR028081">
    <property type="entry name" value="Leu-bd"/>
</dbReference>
<dbReference type="InterPro" id="IPR051010">
    <property type="entry name" value="BCAA_transport"/>
</dbReference>
<sequence>MGGKRMKKWIVALLIVSFAIFALGCQAAKTEKTQTNTGSSDTSKEASNEPYVVGAVVSVTGPTAALGVQEKNTLLMEADKINKAGGINGHKIDLKIEDDQSVATNAVIAASKLIDQEHVIALIGGTGSPATLAMKPKTAEAKIPQIAMAAGIKITEAPNEWIVRTAQSDAVAVQKVIDYMSKTLKIKKFAILSDANAFGQSGSTELKKLAPKAGLEVVASETYKTDDTDVSSQLTKINGAKPDVVVVWGTNPGPAVAAKNMKTLGMKMPYIGSHGIANKTFLTLAGSAAEGIVFPAGKILVPSSATGDQADVIKTFTADYKAKYGENPNSFAGHAYDAINILANALKEAGSNNEKLRDAIEKTKDFVGISGIFTYGADNHDGTTSSDMIMVEVKDGKWIEKK</sequence>
<dbReference type="Proteomes" id="UP000230956">
    <property type="component" value="Unassembled WGS sequence"/>
</dbReference>
<dbReference type="PANTHER" id="PTHR30483">
    <property type="entry name" value="LEUCINE-SPECIFIC-BINDING PROTEIN"/>
    <property type="match status" value="1"/>
</dbReference>